<reference evidence="3 4" key="1">
    <citation type="submission" date="2020-04" db="EMBL/GenBank/DDBJ databases">
        <title>MicrobeNet Type strains.</title>
        <authorList>
            <person name="Nicholson A.C."/>
        </authorList>
    </citation>
    <scope>NUCLEOTIDE SEQUENCE [LARGE SCALE GENOMIC DNA]</scope>
    <source>
        <strain evidence="3 4">ATCC BAA-788</strain>
    </source>
</reference>
<feature type="domain" description="VOC" evidence="2">
    <location>
        <begin position="186"/>
        <end position="300"/>
    </location>
</feature>
<sequence>MTTSTPQDRLAADTAMGPVTLLVGDLDLQLRYYRDVLGLTVVERPDERIDRVGRPDVVVLGRGSSALMVLRHTPDLPPTQRSQAGLFHTAILFDTREALAATLASVAARAPQTYIGSADHLVSEAFYLTDPEGNGVELYWDRGRDTWQYDADGHVVMDSLLLDPNDFIRRHGDDASLGRPGIGRPVVGHVHLQVGDVPSARSFYVDALGFDVTAEWHGALFVSAGGYHHHLAVNTWNSAGAGPRASSLGLGEVTLVVPGSDDIGALRERLGHHGVGVQDDGATVTFTDPWRNVVRVRAAA</sequence>
<dbReference type="GO" id="GO:0046872">
    <property type="term" value="F:metal ion binding"/>
    <property type="evidence" value="ECO:0007669"/>
    <property type="project" value="UniProtKB-KW"/>
</dbReference>
<dbReference type="GO" id="GO:0004462">
    <property type="term" value="F:lactoylglutathione lyase activity"/>
    <property type="evidence" value="ECO:0007669"/>
    <property type="project" value="InterPro"/>
</dbReference>
<dbReference type="CDD" id="cd16359">
    <property type="entry name" value="VOC_BsCatE_like_C"/>
    <property type="match status" value="1"/>
</dbReference>
<comment type="caution">
    <text evidence="3">The sequence shown here is derived from an EMBL/GenBank/DDBJ whole genome shotgun (WGS) entry which is preliminary data.</text>
</comment>
<protein>
    <submittedName>
        <fullName evidence="3">VOC family protein</fullName>
    </submittedName>
</protein>
<evidence type="ECO:0000259" key="2">
    <source>
        <dbReference type="PROSITE" id="PS51819"/>
    </source>
</evidence>
<evidence type="ECO:0000313" key="4">
    <source>
        <dbReference type="Proteomes" id="UP000581206"/>
    </source>
</evidence>
<dbReference type="InterPro" id="IPR004360">
    <property type="entry name" value="Glyas_Fos-R_dOase_dom"/>
</dbReference>
<dbReference type="Pfam" id="PF00903">
    <property type="entry name" value="Glyoxalase"/>
    <property type="match status" value="2"/>
</dbReference>
<dbReference type="InterPro" id="IPR037523">
    <property type="entry name" value="VOC_core"/>
</dbReference>
<dbReference type="InterPro" id="IPR018146">
    <property type="entry name" value="Glyoxalase_1_CS"/>
</dbReference>
<organism evidence="3 4">
    <name type="scientific">Cellulomonas denverensis</name>
    <dbReference type="NCBI Taxonomy" id="264297"/>
    <lineage>
        <taxon>Bacteria</taxon>
        <taxon>Bacillati</taxon>
        <taxon>Actinomycetota</taxon>
        <taxon>Actinomycetes</taxon>
        <taxon>Micrococcales</taxon>
        <taxon>Cellulomonadaceae</taxon>
        <taxon>Cellulomonas</taxon>
    </lineage>
</organism>
<dbReference type="PROSITE" id="PS51819">
    <property type="entry name" value="VOC"/>
    <property type="match status" value="2"/>
</dbReference>
<feature type="domain" description="VOC" evidence="2">
    <location>
        <begin position="15"/>
        <end position="141"/>
    </location>
</feature>
<keyword evidence="1" id="KW-0479">Metal-binding</keyword>
<gene>
    <name evidence="3" type="ORF">HGA03_17615</name>
</gene>
<evidence type="ECO:0000256" key="1">
    <source>
        <dbReference type="ARBA" id="ARBA00022723"/>
    </source>
</evidence>
<dbReference type="PANTHER" id="PTHR43279:SF1">
    <property type="entry name" value="CATECHOL-2,3-DIOXYGENASE"/>
    <property type="match status" value="1"/>
</dbReference>
<dbReference type="PANTHER" id="PTHR43279">
    <property type="entry name" value="CATECHOL-2,3-DIOXYGENASE"/>
    <property type="match status" value="1"/>
</dbReference>
<dbReference type="EMBL" id="JAAXOX010000016">
    <property type="protein sequence ID" value="NKY24480.1"/>
    <property type="molecule type" value="Genomic_DNA"/>
</dbReference>
<proteinExistence type="predicted"/>
<keyword evidence="4" id="KW-1185">Reference proteome</keyword>
<dbReference type="AlphaFoldDB" id="A0A7X6KYE3"/>
<dbReference type="InterPro" id="IPR029068">
    <property type="entry name" value="Glyas_Bleomycin-R_OHBP_Dase"/>
</dbReference>
<dbReference type="PROSITE" id="PS00934">
    <property type="entry name" value="GLYOXALASE_I_1"/>
    <property type="match status" value="1"/>
</dbReference>
<evidence type="ECO:0000313" key="3">
    <source>
        <dbReference type="EMBL" id="NKY24480.1"/>
    </source>
</evidence>
<dbReference type="Proteomes" id="UP000581206">
    <property type="component" value="Unassembled WGS sequence"/>
</dbReference>
<dbReference type="SUPFAM" id="SSF54593">
    <property type="entry name" value="Glyoxalase/Bleomycin resistance protein/Dihydroxybiphenyl dioxygenase"/>
    <property type="match status" value="2"/>
</dbReference>
<accession>A0A7X6KYE3</accession>
<dbReference type="Gene3D" id="3.10.180.10">
    <property type="entry name" value="2,3-Dihydroxybiphenyl 1,2-Dioxygenase, domain 1"/>
    <property type="match status" value="2"/>
</dbReference>
<dbReference type="RefSeq" id="WP_168631605.1">
    <property type="nucleotide sequence ID" value="NZ_BONL01000008.1"/>
</dbReference>
<name>A0A7X6KYE3_9CELL</name>